<dbReference type="RefSeq" id="WP_160728248.1">
    <property type="nucleotide sequence ID" value="NZ_WTYC01000005.1"/>
</dbReference>
<dbReference type="SUPFAM" id="SSF51182">
    <property type="entry name" value="RmlC-like cupins"/>
    <property type="match status" value="1"/>
</dbReference>
<dbReference type="OrthoDB" id="9808275at2"/>
<reference evidence="3 4" key="1">
    <citation type="submission" date="2019-12" db="EMBL/GenBank/DDBJ databases">
        <title>Genomic-based taxomic classification of the family Erythrobacteraceae.</title>
        <authorList>
            <person name="Xu L."/>
        </authorList>
    </citation>
    <scope>NUCLEOTIDE SEQUENCE [LARGE SCALE GENOMIC DNA]</scope>
    <source>
        <strain evidence="3 4">DSM 17792</strain>
    </source>
</reference>
<keyword evidence="3" id="KW-0413">Isomerase</keyword>
<keyword evidence="1" id="KW-0479">Metal-binding</keyword>
<evidence type="ECO:0000256" key="2">
    <source>
        <dbReference type="ARBA" id="ARBA00022833"/>
    </source>
</evidence>
<dbReference type="InterPro" id="IPR051804">
    <property type="entry name" value="Carb_Metab_Reg_Kinase/Isom"/>
</dbReference>
<dbReference type="GO" id="GO:0046872">
    <property type="term" value="F:metal ion binding"/>
    <property type="evidence" value="ECO:0007669"/>
    <property type="project" value="UniProtKB-KW"/>
</dbReference>
<proteinExistence type="predicted"/>
<evidence type="ECO:0000313" key="3">
    <source>
        <dbReference type="EMBL" id="MXO48695.1"/>
    </source>
</evidence>
<keyword evidence="2" id="KW-0862">Zinc</keyword>
<dbReference type="InterPro" id="IPR014710">
    <property type="entry name" value="RmlC-like_jellyroll"/>
</dbReference>
<dbReference type="InterPro" id="IPR011051">
    <property type="entry name" value="RmlC_Cupin_sf"/>
</dbReference>
<name>A0A844XRD4_9SPHN</name>
<sequence>MKEPVGEIWFERPEPLSDILAKYLFTEERLSVQVHPTAENSPTGIGKDECWMVTEVEPGARLAVGFETRVDADAIRRGALDGSIMEMLNWIDVKVNDFIYVPAGTVHSMGAGLTLIEIQQNTDITHRLYDYGRGRPLNLDEAMASIRRVPHPPEFRRRIDPASEQILIEGPHFLLAQCTGNPSRDLQARLRGAVQVLPIDGSCSINGAQIEPGAAGWADCPERIDFSHNLRCLLIANPSPLLQNPSASEY</sequence>
<dbReference type="PANTHER" id="PTHR42742">
    <property type="entry name" value="TRANSCRIPTIONAL REPRESSOR MPRA"/>
    <property type="match status" value="1"/>
</dbReference>
<comment type="caution">
    <text evidence="3">The sequence shown here is derived from an EMBL/GenBank/DDBJ whole genome shotgun (WGS) entry which is preliminary data.</text>
</comment>
<dbReference type="AlphaFoldDB" id="A0A844XRD4"/>
<dbReference type="Proteomes" id="UP000448199">
    <property type="component" value="Unassembled WGS sequence"/>
</dbReference>
<gene>
    <name evidence="3" type="ORF">GRI69_10550</name>
</gene>
<evidence type="ECO:0000256" key="1">
    <source>
        <dbReference type="ARBA" id="ARBA00022723"/>
    </source>
</evidence>
<organism evidence="3 4">
    <name type="scientific">Qipengyuania vulgaris</name>
    <dbReference type="NCBI Taxonomy" id="291985"/>
    <lineage>
        <taxon>Bacteria</taxon>
        <taxon>Pseudomonadati</taxon>
        <taxon>Pseudomonadota</taxon>
        <taxon>Alphaproteobacteria</taxon>
        <taxon>Sphingomonadales</taxon>
        <taxon>Erythrobacteraceae</taxon>
        <taxon>Qipengyuania</taxon>
    </lineage>
</organism>
<accession>A0A844XRD4</accession>
<keyword evidence="4" id="KW-1185">Reference proteome</keyword>
<dbReference type="EMBL" id="WTYC01000005">
    <property type="protein sequence ID" value="MXO48695.1"/>
    <property type="molecule type" value="Genomic_DNA"/>
</dbReference>
<dbReference type="CDD" id="cd07010">
    <property type="entry name" value="cupin_PMI_type_I_N_bac"/>
    <property type="match status" value="1"/>
</dbReference>
<dbReference type="Gene3D" id="2.60.120.10">
    <property type="entry name" value="Jelly Rolls"/>
    <property type="match status" value="1"/>
</dbReference>
<dbReference type="GO" id="GO:0016853">
    <property type="term" value="F:isomerase activity"/>
    <property type="evidence" value="ECO:0007669"/>
    <property type="project" value="UniProtKB-KW"/>
</dbReference>
<protein>
    <submittedName>
        <fullName evidence="3">Mannose-6-phosphate isomerase</fullName>
    </submittedName>
</protein>
<dbReference type="PANTHER" id="PTHR42742:SF3">
    <property type="entry name" value="FRUCTOKINASE"/>
    <property type="match status" value="1"/>
</dbReference>
<evidence type="ECO:0000313" key="4">
    <source>
        <dbReference type="Proteomes" id="UP000448199"/>
    </source>
</evidence>